<evidence type="ECO:0000313" key="2">
    <source>
        <dbReference type="Proteomes" id="UP001056981"/>
    </source>
</evidence>
<gene>
    <name evidence="1" type="ORF">E4N86_08520</name>
</gene>
<dbReference type="Proteomes" id="UP001056981">
    <property type="component" value="Chromosome"/>
</dbReference>
<organism evidence="1 2">
    <name type="scientific">Treponema denticola</name>
    <dbReference type="NCBI Taxonomy" id="158"/>
    <lineage>
        <taxon>Bacteria</taxon>
        <taxon>Pseudomonadati</taxon>
        <taxon>Spirochaetota</taxon>
        <taxon>Spirochaetia</taxon>
        <taxon>Spirochaetales</taxon>
        <taxon>Treponemataceae</taxon>
        <taxon>Treponema</taxon>
    </lineage>
</organism>
<sequence>MDGTSERMINIKDFWNAVLKKMPYKTMNISELCSLYKIEKAAGVQYTDNGIFRIGIEVTCSTWNKPFANRRRRYEA</sequence>
<proteinExistence type="predicted"/>
<evidence type="ECO:0000313" key="1">
    <source>
        <dbReference type="EMBL" id="UTD00735.1"/>
    </source>
</evidence>
<accession>A0A9Q9BLE1</accession>
<name>A0A9Q9BLE1_TREDN</name>
<dbReference type="RefSeq" id="WP_253717858.1">
    <property type="nucleotide sequence ID" value="NZ_CP051522.1"/>
</dbReference>
<reference evidence="1" key="1">
    <citation type="submission" date="2020-04" db="EMBL/GenBank/DDBJ databases">
        <title>Comparative genomics of oral phylogroup-2 Treponema strains.</title>
        <authorList>
            <person name="Zeng H."/>
            <person name="Chan Y.K."/>
            <person name="Watt R.M."/>
        </authorList>
    </citation>
    <scope>NUCLEOTIDE SEQUENCE</scope>
    <source>
        <strain evidence="1">OMZ 905</strain>
    </source>
</reference>
<protein>
    <submittedName>
        <fullName evidence="1">Uncharacterized protein</fullName>
    </submittedName>
</protein>
<dbReference type="EMBL" id="CP051635">
    <property type="protein sequence ID" value="UTD00735.1"/>
    <property type="molecule type" value="Genomic_DNA"/>
</dbReference>
<dbReference type="AlphaFoldDB" id="A0A9Q9BLE1"/>